<protein>
    <submittedName>
        <fullName evidence="5">Ankyrin</fullName>
    </submittedName>
</protein>
<dbReference type="InterPro" id="IPR002110">
    <property type="entry name" value="Ankyrin_rpt"/>
</dbReference>
<dbReference type="PANTHER" id="PTHR24193">
    <property type="entry name" value="ANKYRIN REPEAT PROTEIN"/>
    <property type="match status" value="1"/>
</dbReference>
<keyword evidence="6" id="KW-1185">Reference proteome</keyword>
<dbReference type="GO" id="GO:0045944">
    <property type="term" value="P:positive regulation of transcription by RNA polymerase II"/>
    <property type="evidence" value="ECO:0007669"/>
    <property type="project" value="TreeGrafter"/>
</dbReference>
<keyword evidence="1" id="KW-0677">Repeat</keyword>
<dbReference type="AlphaFoldDB" id="A0AAD6GFH4"/>
<organism evidence="5 6">
    <name type="scientific">Penicillium frequentans</name>
    <dbReference type="NCBI Taxonomy" id="3151616"/>
    <lineage>
        <taxon>Eukaryota</taxon>
        <taxon>Fungi</taxon>
        <taxon>Dikarya</taxon>
        <taxon>Ascomycota</taxon>
        <taxon>Pezizomycotina</taxon>
        <taxon>Eurotiomycetes</taxon>
        <taxon>Eurotiomycetidae</taxon>
        <taxon>Eurotiales</taxon>
        <taxon>Aspergillaceae</taxon>
        <taxon>Penicillium</taxon>
    </lineage>
</organism>
<feature type="repeat" description="ANK" evidence="3">
    <location>
        <begin position="463"/>
        <end position="496"/>
    </location>
</feature>
<dbReference type="SMART" id="SM00248">
    <property type="entry name" value="ANK"/>
    <property type="match status" value="7"/>
</dbReference>
<dbReference type="PANTHER" id="PTHR24193:SF121">
    <property type="entry name" value="ADA2A-CONTAINING COMPLEX COMPONENT 3, ISOFORM D"/>
    <property type="match status" value="1"/>
</dbReference>
<name>A0AAD6GFH4_9EURO</name>
<evidence type="ECO:0000256" key="1">
    <source>
        <dbReference type="ARBA" id="ARBA00022737"/>
    </source>
</evidence>
<dbReference type="InterPro" id="IPR036770">
    <property type="entry name" value="Ankyrin_rpt-contain_sf"/>
</dbReference>
<proteinExistence type="predicted"/>
<dbReference type="GO" id="GO:0005634">
    <property type="term" value="C:nucleus"/>
    <property type="evidence" value="ECO:0007669"/>
    <property type="project" value="TreeGrafter"/>
</dbReference>
<evidence type="ECO:0000313" key="5">
    <source>
        <dbReference type="EMBL" id="KAJ5538736.1"/>
    </source>
</evidence>
<dbReference type="InterPro" id="IPR050663">
    <property type="entry name" value="Ankyrin-SOCS_Box"/>
</dbReference>
<accession>A0AAD6GFH4</accession>
<evidence type="ECO:0000256" key="4">
    <source>
        <dbReference type="SAM" id="MobiDB-lite"/>
    </source>
</evidence>
<dbReference type="EMBL" id="JAQIZZ010000006">
    <property type="protein sequence ID" value="KAJ5538736.1"/>
    <property type="molecule type" value="Genomic_DNA"/>
</dbReference>
<keyword evidence="2 3" id="KW-0040">ANK repeat</keyword>
<gene>
    <name evidence="5" type="ORF">N7494_008215</name>
</gene>
<dbReference type="PROSITE" id="PS50088">
    <property type="entry name" value="ANK_REPEAT"/>
    <property type="match status" value="2"/>
</dbReference>
<feature type="compositionally biased region" description="Polar residues" evidence="4">
    <location>
        <begin position="548"/>
        <end position="558"/>
    </location>
</feature>
<evidence type="ECO:0000313" key="6">
    <source>
        <dbReference type="Proteomes" id="UP001220324"/>
    </source>
</evidence>
<reference evidence="5 6" key="1">
    <citation type="journal article" date="2023" name="IMA Fungus">
        <title>Comparative genomic study of the Penicillium genus elucidates a diverse pangenome and 15 lateral gene transfer events.</title>
        <authorList>
            <person name="Petersen C."/>
            <person name="Sorensen T."/>
            <person name="Nielsen M.R."/>
            <person name="Sondergaard T.E."/>
            <person name="Sorensen J.L."/>
            <person name="Fitzpatrick D.A."/>
            <person name="Frisvad J.C."/>
            <person name="Nielsen K.L."/>
        </authorList>
    </citation>
    <scope>NUCLEOTIDE SEQUENCE [LARGE SCALE GENOMIC DNA]</scope>
    <source>
        <strain evidence="5 6">IBT 35679</strain>
    </source>
</reference>
<dbReference type="PROSITE" id="PS50297">
    <property type="entry name" value="ANK_REP_REGION"/>
    <property type="match status" value="1"/>
</dbReference>
<dbReference type="GO" id="GO:0000976">
    <property type="term" value="F:transcription cis-regulatory region binding"/>
    <property type="evidence" value="ECO:0007669"/>
    <property type="project" value="TreeGrafter"/>
</dbReference>
<dbReference type="Pfam" id="PF12796">
    <property type="entry name" value="Ank_2"/>
    <property type="match status" value="1"/>
</dbReference>
<dbReference type="Gene3D" id="1.25.40.20">
    <property type="entry name" value="Ankyrin repeat-containing domain"/>
    <property type="match status" value="3"/>
</dbReference>
<feature type="region of interest" description="Disordered" evidence="4">
    <location>
        <begin position="544"/>
        <end position="593"/>
    </location>
</feature>
<dbReference type="SUPFAM" id="SSF48403">
    <property type="entry name" value="Ankyrin repeat"/>
    <property type="match status" value="1"/>
</dbReference>
<evidence type="ECO:0000256" key="2">
    <source>
        <dbReference type="ARBA" id="ARBA00023043"/>
    </source>
</evidence>
<comment type="caution">
    <text evidence="5">The sequence shown here is derived from an EMBL/GenBank/DDBJ whole genome shotgun (WGS) entry which is preliminary data.</text>
</comment>
<dbReference type="Proteomes" id="UP001220324">
    <property type="component" value="Unassembled WGS sequence"/>
</dbReference>
<sequence>MAYHPFHQPHSDFEGQDVEPIFYDTDGSPVYDDPYGALMGYIASKNDVAALKLYQDHPKTKIFWEAYDNPFWHPLLVAEESGSFDALRLMLEIYLADPSYTEPLDQYLKRIGFSPINVACAAAQKELMLWLLDHAFPQATIHDRFKCEETPLFSAARGLKREDDGSSICDDANPPRPMNKHEEFICFLLDQGCSVADSNIYVKQSEGDHNSLNQTAELEGTVLGAAIPNAGYKMVSRLIAEGAKVHACQIWLDPTKTEGEWFDTTDILRKRKGVTALHIASLNWNLEGIHALIDHRGDLSVAEMVSKADENGRLPLHWALLGYYNDRNTNTDENNQTEIPPRMMTTIKLLLEANPDTINARSQLGESVFNFAVQCHAGPATIIAIVDMLLDAKPLASTFEYPDPLSRTALQDAVDNHADRSGRNRDVNLHDVYVLAVGGDEPIGIHMIKRLLEGTSINDTDGDGCTALHYLVRDLDQIDAIQYLISLGADVNVINHKGNTPLHEVMKSTMIRRMGEDGLPDPSQPLDSPYTTREELIQMLVDAGGSMDQPNKAGQTPAQLLDELNERRRRKADVDRQRAQRGRGRGRGCESQR</sequence>
<evidence type="ECO:0000256" key="3">
    <source>
        <dbReference type="PROSITE-ProRule" id="PRU00023"/>
    </source>
</evidence>
<feature type="repeat" description="ANK" evidence="3">
    <location>
        <begin position="272"/>
        <end position="304"/>
    </location>
</feature>